<evidence type="ECO:0000256" key="1">
    <source>
        <dbReference type="ARBA" id="ARBA00004442"/>
    </source>
</evidence>
<dbReference type="Gene3D" id="2.40.170.20">
    <property type="entry name" value="TonB-dependent receptor, beta-barrel domain"/>
    <property type="match status" value="1"/>
</dbReference>
<gene>
    <name evidence="8" type="ORF">P0Y53_19330</name>
</gene>
<dbReference type="InterPro" id="IPR012910">
    <property type="entry name" value="Plug_dom"/>
</dbReference>
<evidence type="ECO:0000256" key="5">
    <source>
        <dbReference type="SAM" id="MobiDB-lite"/>
    </source>
</evidence>
<comment type="subcellular location">
    <subcellularLocation>
        <location evidence="1 4">Cell outer membrane</location>
    </subcellularLocation>
</comment>
<name>A0AAJ5WP02_9BACT</name>
<dbReference type="AlphaFoldDB" id="A0AAJ5WP02"/>
<evidence type="ECO:0000256" key="2">
    <source>
        <dbReference type="ARBA" id="ARBA00023136"/>
    </source>
</evidence>
<dbReference type="InterPro" id="IPR037066">
    <property type="entry name" value="Plug_dom_sf"/>
</dbReference>
<dbReference type="Pfam" id="PF13715">
    <property type="entry name" value="CarbopepD_reg_2"/>
    <property type="match status" value="1"/>
</dbReference>
<dbReference type="Pfam" id="PF00593">
    <property type="entry name" value="TonB_dep_Rec_b-barrel"/>
    <property type="match status" value="1"/>
</dbReference>
<organism evidence="8 9">
    <name type="scientific">Candidatus Pseudobacter hemicellulosilyticus</name>
    <dbReference type="NCBI Taxonomy" id="3121375"/>
    <lineage>
        <taxon>Bacteria</taxon>
        <taxon>Pseudomonadati</taxon>
        <taxon>Bacteroidota</taxon>
        <taxon>Chitinophagia</taxon>
        <taxon>Chitinophagales</taxon>
        <taxon>Chitinophagaceae</taxon>
        <taxon>Pseudobacter</taxon>
    </lineage>
</organism>
<dbReference type="PANTHER" id="PTHR40980:SF4">
    <property type="entry name" value="TONB-DEPENDENT RECEPTOR-LIKE BETA-BARREL DOMAIN-CONTAINING PROTEIN"/>
    <property type="match status" value="1"/>
</dbReference>
<dbReference type="InterPro" id="IPR008969">
    <property type="entry name" value="CarboxyPept-like_regulatory"/>
</dbReference>
<evidence type="ECO:0000256" key="3">
    <source>
        <dbReference type="ARBA" id="ARBA00023237"/>
    </source>
</evidence>
<feature type="domain" description="TonB-dependent receptor plug" evidence="7">
    <location>
        <begin position="247"/>
        <end position="340"/>
    </location>
</feature>
<dbReference type="Pfam" id="PF07715">
    <property type="entry name" value="Plug"/>
    <property type="match status" value="1"/>
</dbReference>
<dbReference type="PANTHER" id="PTHR40980">
    <property type="entry name" value="PLUG DOMAIN-CONTAINING PROTEIN"/>
    <property type="match status" value="1"/>
</dbReference>
<protein>
    <submittedName>
        <fullName evidence="8">TonB-dependent receptor</fullName>
    </submittedName>
</protein>
<dbReference type="InterPro" id="IPR000531">
    <property type="entry name" value="Beta-barrel_TonB"/>
</dbReference>
<accession>A0AAJ5WP02</accession>
<dbReference type="PROSITE" id="PS51257">
    <property type="entry name" value="PROKAR_LIPOPROTEIN"/>
    <property type="match status" value="1"/>
</dbReference>
<feature type="domain" description="TonB-dependent receptor-like beta-barrel" evidence="6">
    <location>
        <begin position="594"/>
        <end position="1039"/>
    </location>
</feature>
<dbReference type="SUPFAM" id="SSF56935">
    <property type="entry name" value="Porins"/>
    <property type="match status" value="1"/>
</dbReference>
<reference evidence="8" key="1">
    <citation type="submission" date="2023-03" db="EMBL/GenBank/DDBJ databases">
        <title>Andean soil-derived lignocellulolytic bacterial consortium as a source of novel taxa and putative plastic-active enzymes.</title>
        <authorList>
            <person name="Diaz-Garcia L."/>
            <person name="Chuvochina M."/>
            <person name="Feuerriegel G."/>
            <person name="Bunk B."/>
            <person name="Sproer C."/>
            <person name="Streit W.R."/>
            <person name="Rodriguez L.M."/>
            <person name="Overmann J."/>
            <person name="Jimenez D.J."/>
        </authorList>
    </citation>
    <scope>NUCLEOTIDE SEQUENCE</scope>
    <source>
        <strain evidence="8">MAG 7</strain>
    </source>
</reference>
<dbReference type="Proteomes" id="UP001220610">
    <property type="component" value="Chromosome"/>
</dbReference>
<sequence length="1100" mass="123178">MKRFLCKGKERIQKQWRSGISFLIAIACMALSAYGQKVAQQKITVVFQQQSLVGCLEKITAQTGNRFYYEGNELKQNTKKHTATYSNQPLSAILTALLAETGFDWQEVNQKIVIKKTAAHNQKKEAPVVTPAPKRDPGKITGKIIDEENGDPVEGATIRIGNKGTTSGMAGSFSISLPKGNYTAIVSYVGYGTKEVNEIEVKDNETFTLTITLKREKGQLANVVVKASAKKEGVAALYTAQKNRVSISDGISAEQIAHTPDNNMGQVLKRVSGVNTIDNRYVVVRGLTERYNQAMLDGIIIPSTDMNRRNFSFDIVPTELISNVVVNKTATPDNSAEFAGGQVTVNTLDIPVENFNSVTLGGGYNSRSTGKEVIQLGGRANSDYFGFDDGRRKFPNNIQSWQQGNDPIPDYALEQSRRFNSEQLKVVRSKAAPNQNYRVSLGRVYYAENDTKFGFVGGVTYRNVQETSNFLTLRNSGYIGNPTSNLLIDSTNIRGTGNQHRFATTLGGVLNLGVEGKRYKISLKNYYSRLFSEVSQPATRVDQDGDRRFVEYLDVPEITAVLQNKLDGEHSLNSKGLKLAWTGAITTINQDILDLRRLSYGKTASVGGKDYFESPTLSPWSTSDGDYDYRMSTHLKETDLNWGTSLVLPFTFLKDKSLLKIGYAGWHKQRSLGANKLRIVKPDQDTKVAGWYENILAPGRMGLTGDSAFYYADNSSNGDQYNGKAKYHSGYLMLDQRFKKFRLVYGIRAENFNMANAQEQFLRTPDNLFGSNSKVDPYITGEKNWRFLPSANLTYSLTSKMNLRAAYATTMVRPDFREASYFQLYDVFLDAYISGWNVVSTRIDNYDLRYEWYPSAGEIISVSGFYKKFDKPLELQAMNVTGGAGKTRYLRFQNQKDATSYGVEMEFRKNLGFIADKNWLTNIIFFGNGTITKSEVTAIDYSVITPDAGQSFLLVEKVVPGVKRPLYGQSPWIVNAGVEYLSKYAGATLSYNRSGYRSYVVATRPDFIEFENGRNMLDLQLSARVLKLRGEIKLNVSNLLDEAIIFYQNTDGYRVDVLSDGAWAFERKNGTDAYEKSKGDQQTYRIKNGRTASITFTYKF</sequence>
<keyword evidence="2 4" id="KW-0472">Membrane</keyword>
<evidence type="ECO:0000313" key="9">
    <source>
        <dbReference type="Proteomes" id="UP001220610"/>
    </source>
</evidence>
<proteinExistence type="inferred from homology"/>
<dbReference type="InterPro" id="IPR036942">
    <property type="entry name" value="Beta-barrel_TonB_sf"/>
</dbReference>
<comment type="similarity">
    <text evidence="4">Belongs to the TonB-dependent receptor family.</text>
</comment>
<evidence type="ECO:0000259" key="6">
    <source>
        <dbReference type="Pfam" id="PF00593"/>
    </source>
</evidence>
<keyword evidence="3" id="KW-0998">Cell outer membrane</keyword>
<dbReference type="Gene3D" id="2.60.40.1120">
    <property type="entry name" value="Carboxypeptidase-like, regulatory domain"/>
    <property type="match status" value="1"/>
</dbReference>
<dbReference type="GO" id="GO:0009279">
    <property type="term" value="C:cell outer membrane"/>
    <property type="evidence" value="ECO:0007669"/>
    <property type="project" value="UniProtKB-SubCell"/>
</dbReference>
<evidence type="ECO:0000313" key="8">
    <source>
        <dbReference type="EMBL" id="WEK34644.1"/>
    </source>
</evidence>
<keyword evidence="8" id="KW-0675">Receptor</keyword>
<dbReference type="Gene3D" id="2.170.130.10">
    <property type="entry name" value="TonB-dependent receptor, plug domain"/>
    <property type="match status" value="1"/>
</dbReference>
<keyword evidence="4" id="KW-0798">TonB box</keyword>
<dbReference type="SUPFAM" id="SSF49464">
    <property type="entry name" value="Carboxypeptidase regulatory domain-like"/>
    <property type="match status" value="1"/>
</dbReference>
<evidence type="ECO:0000256" key="4">
    <source>
        <dbReference type="RuleBase" id="RU003357"/>
    </source>
</evidence>
<evidence type="ECO:0000259" key="7">
    <source>
        <dbReference type="Pfam" id="PF07715"/>
    </source>
</evidence>
<dbReference type="EMBL" id="CP119311">
    <property type="protein sequence ID" value="WEK34644.1"/>
    <property type="molecule type" value="Genomic_DNA"/>
</dbReference>
<feature type="region of interest" description="Disordered" evidence="5">
    <location>
        <begin position="124"/>
        <end position="154"/>
    </location>
</feature>